<proteinExistence type="inferred from homology"/>
<dbReference type="PROSITE" id="PS00409">
    <property type="entry name" value="PROKAR_NTER_METHYL"/>
    <property type="match status" value="1"/>
</dbReference>
<dbReference type="Gene3D" id="3.55.40.10">
    <property type="entry name" value="minor pseudopilin epsh domain"/>
    <property type="match status" value="1"/>
</dbReference>
<dbReference type="Pfam" id="PF07963">
    <property type="entry name" value="N_methyl"/>
    <property type="match status" value="1"/>
</dbReference>
<dbReference type="NCBIfam" id="TIGR02532">
    <property type="entry name" value="IV_pilin_GFxxxE"/>
    <property type="match status" value="1"/>
</dbReference>
<evidence type="ECO:0000256" key="7">
    <source>
        <dbReference type="ARBA" id="ARBA00022989"/>
    </source>
</evidence>
<evidence type="ECO:0000313" key="14">
    <source>
        <dbReference type="EMBL" id="NRT57500.1"/>
    </source>
</evidence>
<evidence type="ECO:0000256" key="2">
    <source>
        <dbReference type="ARBA" id="ARBA00021549"/>
    </source>
</evidence>
<evidence type="ECO:0000256" key="12">
    <source>
        <dbReference type="SAM" id="Phobius"/>
    </source>
</evidence>
<evidence type="ECO:0000256" key="10">
    <source>
        <dbReference type="ARBA" id="ARBA00030775"/>
    </source>
</evidence>
<feature type="transmembrane region" description="Helical" evidence="12">
    <location>
        <begin position="12"/>
        <end position="32"/>
    </location>
</feature>
<feature type="domain" description="General secretion pathway GspH" evidence="13">
    <location>
        <begin position="44"/>
        <end position="186"/>
    </location>
</feature>
<dbReference type="Pfam" id="PF12019">
    <property type="entry name" value="GspH"/>
    <property type="match status" value="1"/>
</dbReference>
<evidence type="ECO:0000256" key="9">
    <source>
        <dbReference type="ARBA" id="ARBA00025772"/>
    </source>
</evidence>
<dbReference type="InterPro" id="IPR022346">
    <property type="entry name" value="T2SS_GspH"/>
</dbReference>
<comment type="caution">
    <text evidence="14">The sequence shown here is derived from an EMBL/GenBank/DDBJ whole genome shotgun (WGS) entry which is preliminary data.</text>
</comment>
<evidence type="ECO:0000256" key="3">
    <source>
        <dbReference type="ARBA" id="ARBA00022475"/>
    </source>
</evidence>
<evidence type="ECO:0000256" key="4">
    <source>
        <dbReference type="ARBA" id="ARBA00022481"/>
    </source>
</evidence>
<keyword evidence="5" id="KW-0997">Cell inner membrane</keyword>
<evidence type="ECO:0000313" key="15">
    <source>
        <dbReference type="Proteomes" id="UP001516061"/>
    </source>
</evidence>
<keyword evidence="15" id="KW-1185">Reference proteome</keyword>
<evidence type="ECO:0000256" key="1">
    <source>
        <dbReference type="ARBA" id="ARBA00004377"/>
    </source>
</evidence>
<dbReference type="EMBL" id="JABSNM010000016">
    <property type="protein sequence ID" value="NRT57500.1"/>
    <property type="molecule type" value="Genomic_DNA"/>
</dbReference>
<keyword evidence="8 12" id="KW-0472">Membrane</keyword>
<keyword evidence="7 12" id="KW-1133">Transmembrane helix</keyword>
<dbReference type="InterPro" id="IPR012902">
    <property type="entry name" value="N_methyl_site"/>
</dbReference>
<reference evidence="14 15" key="1">
    <citation type="submission" date="2020-05" db="EMBL/GenBank/DDBJ databases">
        <title>Genomic Encyclopedia of Type Strains, Phase IV (KMG-V): Genome sequencing to study the core and pangenomes of soil and plant-associated prokaryotes.</title>
        <authorList>
            <person name="Whitman W."/>
        </authorList>
    </citation>
    <scope>NUCLEOTIDE SEQUENCE [LARGE SCALE GENOMIC DNA]</scope>
    <source>
        <strain evidence="14 15">C29</strain>
    </source>
</reference>
<dbReference type="RefSeq" id="WP_173806471.1">
    <property type="nucleotide sequence ID" value="NZ_JABSNM010000016.1"/>
</dbReference>
<keyword evidence="4" id="KW-0488">Methylation</keyword>
<keyword evidence="3" id="KW-1003">Cell membrane</keyword>
<evidence type="ECO:0000256" key="8">
    <source>
        <dbReference type="ARBA" id="ARBA00023136"/>
    </source>
</evidence>
<evidence type="ECO:0000259" key="13">
    <source>
        <dbReference type="Pfam" id="PF12019"/>
    </source>
</evidence>
<dbReference type="InterPro" id="IPR045584">
    <property type="entry name" value="Pilin-like"/>
</dbReference>
<protein>
    <recommendedName>
        <fullName evidence="2">Type II secretion system protein H</fullName>
    </recommendedName>
    <alternativeName>
        <fullName evidence="10">General secretion pathway protein H</fullName>
    </alternativeName>
</protein>
<sequence length="210" mass="22364">MLNRRRHGFTLIELMVTLAVAGVLLVGAIPLVREWLMNLEIRNAAESIASGLSKARSEAVKRNQPVMFSLVSSTSAGTLDADCQLSPRSASWVVSLEDPSGACDRPAGVGGVKEDKPRLLDKHASGDGSPSVVVGVYDASCSNSTGATQVSFNGYGRMNDDPEPMRCIVVRHPRSDTTHTLRVMVGTGGTVRTCDPAVTDRDDPRTCIPT</sequence>
<feature type="region of interest" description="Disordered" evidence="11">
    <location>
        <begin position="105"/>
        <end position="126"/>
    </location>
</feature>
<gene>
    <name evidence="14" type="ORF">HNQ01_003256</name>
</gene>
<dbReference type="SUPFAM" id="SSF54523">
    <property type="entry name" value="Pili subunits"/>
    <property type="match status" value="1"/>
</dbReference>
<evidence type="ECO:0000256" key="5">
    <source>
        <dbReference type="ARBA" id="ARBA00022519"/>
    </source>
</evidence>
<evidence type="ECO:0000256" key="11">
    <source>
        <dbReference type="SAM" id="MobiDB-lite"/>
    </source>
</evidence>
<accession>A0ABX2G811</accession>
<keyword evidence="6 12" id="KW-0812">Transmembrane</keyword>
<comment type="similarity">
    <text evidence="9">Belongs to the GSP H family.</text>
</comment>
<dbReference type="Proteomes" id="UP001516061">
    <property type="component" value="Unassembled WGS sequence"/>
</dbReference>
<evidence type="ECO:0000256" key="6">
    <source>
        <dbReference type="ARBA" id="ARBA00022692"/>
    </source>
</evidence>
<name>A0ABX2G811_9BURK</name>
<comment type="subcellular location">
    <subcellularLocation>
        <location evidence="1">Cell inner membrane</location>
        <topology evidence="1">Single-pass membrane protein</topology>
    </subcellularLocation>
</comment>
<organism evidence="14 15">
    <name type="scientific">Sphaerotilus uruguayifluvii</name>
    <dbReference type="NCBI Taxonomy" id="2735897"/>
    <lineage>
        <taxon>Bacteria</taxon>
        <taxon>Pseudomonadati</taxon>
        <taxon>Pseudomonadota</taxon>
        <taxon>Betaproteobacteria</taxon>
        <taxon>Burkholderiales</taxon>
        <taxon>Sphaerotilaceae</taxon>
        <taxon>Sphaerotilus</taxon>
    </lineage>
</organism>
<feature type="compositionally biased region" description="Basic and acidic residues" evidence="11">
    <location>
        <begin position="112"/>
        <end position="125"/>
    </location>
</feature>